<feature type="region of interest" description="Disordered" evidence="1">
    <location>
        <begin position="133"/>
        <end position="157"/>
    </location>
</feature>
<sequence length="335" mass="36859">MNPNPAWVAKVSEPALEPDLPIVDPHHHLWQRAGNDYLFHDLLADTQTGHNIVGTVFVDCHSMYRKDGPAELRCIGETEFANGVAAMSASGLYGNLRACAGIVSHVDLRRGEKAGDVFDAQIAAGNGRFKGIRHQTGWDADPGVRNSRNDPPPEQTRDLTWREGFRELAKRDLTFDAWLYHPQLAEIADLADAFPGTHIVLDHVGGPLGYAGYAGRHDEVRAAWKKSMAELSRRQNIVVKVGGLGMAMGFFDFYQRPTPPGSAELADAFRPWVETCIDLFGVDRCMYESNFPVDKITSGYGVLWNAFKRISAGASASEKKALFSGTASRVYKLAL</sequence>
<comment type="caution">
    <text evidence="3">The sequence shown here is derived from an EMBL/GenBank/DDBJ whole genome shotgun (WGS) entry which is preliminary data.</text>
</comment>
<evidence type="ECO:0000313" key="3">
    <source>
        <dbReference type="EMBL" id="MBU8874842.1"/>
    </source>
</evidence>
<protein>
    <submittedName>
        <fullName evidence="3">Amidohydrolase family protein</fullName>
    </submittedName>
</protein>
<dbReference type="EMBL" id="JAHOPB010000001">
    <property type="protein sequence ID" value="MBU8874842.1"/>
    <property type="molecule type" value="Genomic_DNA"/>
</dbReference>
<dbReference type="PANTHER" id="PTHR43569">
    <property type="entry name" value="AMIDOHYDROLASE"/>
    <property type="match status" value="1"/>
</dbReference>
<dbReference type="Pfam" id="PF04909">
    <property type="entry name" value="Amidohydro_2"/>
    <property type="match status" value="1"/>
</dbReference>
<dbReference type="Proteomes" id="UP000727907">
    <property type="component" value="Unassembled WGS sequence"/>
</dbReference>
<reference evidence="3 4" key="1">
    <citation type="submission" date="2021-06" db="EMBL/GenBank/DDBJ databases">
        <authorList>
            <person name="Lee D.H."/>
        </authorList>
    </citation>
    <scope>NUCLEOTIDE SEQUENCE [LARGE SCALE GENOMIC DNA]</scope>
    <source>
        <strain evidence="3 4">MMS21-HV4-11</strain>
    </source>
</reference>
<organism evidence="3 4">
    <name type="scientific">Reyranella humidisoli</name>
    <dbReference type="NCBI Taxonomy" id="2849149"/>
    <lineage>
        <taxon>Bacteria</taxon>
        <taxon>Pseudomonadati</taxon>
        <taxon>Pseudomonadota</taxon>
        <taxon>Alphaproteobacteria</taxon>
        <taxon>Hyphomicrobiales</taxon>
        <taxon>Reyranellaceae</taxon>
        <taxon>Reyranella</taxon>
    </lineage>
</organism>
<evidence type="ECO:0000313" key="4">
    <source>
        <dbReference type="Proteomes" id="UP000727907"/>
    </source>
</evidence>
<dbReference type="PANTHER" id="PTHR43569:SF1">
    <property type="entry name" value="BLL3371 PROTEIN"/>
    <property type="match status" value="1"/>
</dbReference>
<dbReference type="InterPro" id="IPR006680">
    <property type="entry name" value="Amidohydro-rel"/>
</dbReference>
<keyword evidence="4" id="KW-1185">Reference proteome</keyword>
<evidence type="ECO:0000256" key="1">
    <source>
        <dbReference type="SAM" id="MobiDB-lite"/>
    </source>
</evidence>
<feature type="domain" description="Amidohydrolase-related" evidence="2">
    <location>
        <begin position="23"/>
        <end position="333"/>
    </location>
</feature>
<name>A0ABS6IJS5_9HYPH</name>
<accession>A0ABS6IJS5</accession>
<evidence type="ECO:0000259" key="2">
    <source>
        <dbReference type="Pfam" id="PF04909"/>
    </source>
</evidence>
<gene>
    <name evidence="3" type="ORF">KQ910_13785</name>
</gene>
<dbReference type="InterPro" id="IPR052350">
    <property type="entry name" value="Metallo-dep_Lactonases"/>
</dbReference>
<proteinExistence type="predicted"/>